<comment type="similarity">
    <text evidence="5">Belongs to the SAT4 family.</text>
</comment>
<evidence type="ECO:0000313" key="9">
    <source>
        <dbReference type="EMBL" id="RDW74451.1"/>
    </source>
</evidence>
<feature type="compositionally biased region" description="Polar residues" evidence="6">
    <location>
        <begin position="280"/>
        <end position="298"/>
    </location>
</feature>
<keyword evidence="3 7" id="KW-1133">Transmembrane helix</keyword>
<feature type="region of interest" description="Disordered" evidence="6">
    <location>
        <begin position="312"/>
        <end position="331"/>
    </location>
</feature>
<dbReference type="PANTHER" id="PTHR33048">
    <property type="entry name" value="PTH11-LIKE INTEGRAL MEMBRANE PROTEIN (AFU_ORTHOLOGUE AFUA_5G11245)"/>
    <property type="match status" value="1"/>
</dbReference>
<comment type="caution">
    <text evidence="9">The sequence shown here is derived from an EMBL/GenBank/DDBJ whole genome shotgun (WGS) entry which is preliminary data.</text>
</comment>
<evidence type="ECO:0000313" key="10">
    <source>
        <dbReference type="Proteomes" id="UP000256690"/>
    </source>
</evidence>
<dbReference type="InterPro" id="IPR052337">
    <property type="entry name" value="SAT4-like"/>
</dbReference>
<dbReference type="OrthoDB" id="10017208at2759"/>
<feature type="compositionally biased region" description="Basic and acidic residues" evidence="6">
    <location>
        <begin position="376"/>
        <end position="386"/>
    </location>
</feature>
<feature type="transmembrane region" description="Helical" evidence="7">
    <location>
        <begin position="172"/>
        <end position="197"/>
    </location>
</feature>
<feature type="region of interest" description="Disordered" evidence="6">
    <location>
        <begin position="357"/>
        <end position="386"/>
    </location>
</feature>
<feature type="transmembrane region" description="Helical" evidence="7">
    <location>
        <begin position="93"/>
        <end position="117"/>
    </location>
</feature>
<feature type="compositionally biased region" description="Polar residues" evidence="6">
    <location>
        <begin position="313"/>
        <end position="330"/>
    </location>
</feature>
<evidence type="ECO:0000256" key="5">
    <source>
        <dbReference type="ARBA" id="ARBA00038359"/>
    </source>
</evidence>
<evidence type="ECO:0000256" key="1">
    <source>
        <dbReference type="ARBA" id="ARBA00004141"/>
    </source>
</evidence>
<name>A0A3D8RKV4_9EURO</name>
<feature type="transmembrane region" description="Helical" evidence="7">
    <location>
        <begin position="12"/>
        <end position="31"/>
    </location>
</feature>
<protein>
    <recommendedName>
        <fullName evidence="8">Rhodopsin domain-containing protein</fullName>
    </recommendedName>
</protein>
<organism evidence="9 10">
    <name type="scientific">Aspergillus mulundensis</name>
    <dbReference type="NCBI Taxonomy" id="1810919"/>
    <lineage>
        <taxon>Eukaryota</taxon>
        <taxon>Fungi</taxon>
        <taxon>Dikarya</taxon>
        <taxon>Ascomycota</taxon>
        <taxon>Pezizomycotina</taxon>
        <taxon>Eurotiomycetes</taxon>
        <taxon>Eurotiomycetidae</taxon>
        <taxon>Eurotiales</taxon>
        <taxon>Aspergillaceae</taxon>
        <taxon>Aspergillus</taxon>
        <taxon>Aspergillus subgen. Nidulantes</taxon>
    </lineage>
</organism>
<dbReference type="InterPro" id="IPR049326">
    <property type="entry name" value="Rhodopsin_dom_fungi"/>
</dbReference>
<keyword evidence="2 7" id="KW-0812">Transmembrane</keyword>
<gene>
    <name evidence="9" type="ORF">DSM5745_07113</name>
</gene>
<evidence type="ECO:0000256" key="3">
    <source>
        <dbReference type="ARBA" id="ARBA00022989"/>
    </source>
</evidence>
<dbReference type="EMBL" id="PVWQ01000008">
    <property type="protein sequence ID" value="RDW74451.1"/>
    <property type="molecule type" value="Genomic_DNA"/>
</dbReference>
<feature type="region of interest" description="Disordered" evidence="6">
    <location>
        <begin position="280"/>
        <end position="307"/>
    </location>
</feature>
<sequence>MASAWTAHPRAVAAVAVSVVFETLAVIAMILRFYSHRLRKRRVAAHDWATVVALIFSTGCVALVITAVAIGGLGQHTWELSNPTVQLLHFAKIYVANSPVWAGAISAVKVSIVLLYISLFGNDPAIRYCCYTLIGVQVLWGIAVILSSLLLCQPLRINWDPTVDGHCGSTKATYLALHIINLILDVTVGLLPVPVLWKLQMRRRKKIELALMFSLGIAICIITIFRINMINDLVSTDLTYTTAPLMIFTILEPLLGIILACLPLLRPVFERVSAFRTLHSSQASGGSGTPIPQLSGQSRESKARTEHYVKMRPSTSTAGSAHALNSTAANQGRGYELDEVKRLSDRDQPSIVVTNTWDVEAGPYSPRGLKPGSAARDLDRPDNGTF</sequence>
<keyword evidence="4 7" id="KW-0472">Membrane</keyword>
<feature type="transmembrane region" description="Helical" evidence="7">
    <location>
        <begin position="51"/>
        <end position="73"/>
    </location>
</feature>
<evidence type="ECO:0000256" key="2">
    <source>
        <dbReference type="ARBA" id="ARBA00022692"/>
    </source>
</evidence>
<feature type="transmembrane region" description="Helical" evidence="7">
    <location>
        <begin position="129"/>
        <end position="152"/>
    </location>
</feature>
<reference evidence="9 10" key="1">
    <citation type="journal article" date="2018" name="IMA Fungus">
        <title>IMA Genome-F 9: Draft genome sequence of Annulohypoxylon stygium, Aspergillus mulundensis, Berkeleyomyces basicola (syn. Thielaviopsis basicola), Ceratocystis smalleyi, two Cercospora beticola strains, Coleophoma cylindrospora, Fusarium fracticaudum, Phialophora cf. hyalina, and Morchella septimelata.</title>
        <authorList>
            <person name="Wingfield B.D."/>
            <person name="Bills G.F."/>
            <person name="Dong Y."/>
            <person name="Huang W."/>
            <person name="Nel W.J."/>
            <person name="Swalarsk-Parry B.S."/>
            <person name="Vaghefi N."/>
            <person name="Wilken P.M."/>
            <person name="An Z."/>
            <person name="de Beer Z.W."/>
            <person name="De Vos L."/>
            <person name="Chen L."/>
            <person name="Duong T.A."/>
            <person name="Gao Y."/>
            <person name="Hammerbacher A."/>
            <person name="Kikkert J.R."/>
            <person name="Li Y."/>
            <person name="Li H."/>
            <person name="Li K."/>
            <person name="Li Q."/>
            <person name="Liu X."/>
            <person name="Ma X."/>
            <person name="Naidoo K."/>
            <person name="Pethybridge S.J."/>
            <person name="Sun J."/>
            <person name="Steenkamp E.T."/>
            <person name="van der Nest M.A."/>
            <person name="van Wyk S."/>
            <person name="Wingfield M.J."/>
            <person name="Xiong C."/>
            <person name="Yue Q."/>
            <person name="Zhang X."/>
        </authorList>
    </citation>
    <scope>NUCLEOTIDE SEQUENCE [LARGE SCALE GENOMIC DNA]</scope>
    <source>
        <strain evidence="9 10">DSM 5745</strain>
    </source>
</reference>
<dbReference type="GeneID" id="38117483"/>
<keyword evidence="10" id="KW-1185">Reference proteome</keyword>
<feature type="transmembrane region" description="Helical" evidence="7">
    <location>
        <begin position="209"/>
        <end position="230"/>
    </location>
</feature>
<feature type="domain" description="Rhodopsin" evidence="8">
    <location>
        <begin position="31"/>
        <end position="271"/>
    </location>
</feature>
<accession>A0A3D8RKV4</accession>
<evidence type="ECO:0000256" key="7">
    <source>
        <dbReference type="SAM" id="Phobius"/>
    </source>
</evidence>
<evidence type="ECO:0000256" key="6">
    <source>
        <dbReference type="SAM" id="MobiDB-lite"/>
    </source>
</evidence>
<dbReference type="AlphaFoldDB" id="A0A3D8RKV4"/>
<proteinExistence type="inferred from homology"/>
<dbReference type="Proteomes" id="UP000256690">
    <property type="component" value="Unassembled WGS sequence"/>
</dbReference>
<dbReference type="RefSeq" id="XP_026602219.1">
    <property type="nucleotide sequence ID" value="XM_026749129.1"/>
</dbReference>
<evidence type="ECO:0000256" key="4">
    <source>
        <dbReference type="ARBA" id="ARBA00023136"/>
    </source>
</evidence>
<dbReference type="STRING" id="1810919.A0A3D8RKV4"/>
<dbReference type="GO" id="GO:0016020">
    <property type="term" value="C:membrane"/>
    <property type="evidence" value="ECO:0007669"/>
    <property type="project" value="UniProtKB-SubCell"/>
</dbReference>
<comment type="subcellular location">
    <subcellularLocation>
        <location evidence="1">Membrane</location>
        <topology evidence="1">Multi-pass membrane protein</topology>
    </subcellularLocation>
</comment>
<feature type="transmembrane region" description="Helical" evidence="7">
    <location>
        <begin position="242"/>
        <end position="265"/>
    </location>
</feature>
<evidence type="ECO:0000259" key="8">
    <source>
        <dbReference type="Pfam" id="PF20684"/>
    </source>
</evidence>
<dbReference type="PANTHER" id="PTHR33048:SF57">
    <property type="entry name" value="INTEGRAL MEMBRANE PROTEIN-RELATED"/>
    <property type="match status" value="1"/>
</dbReference>
<dbReference type="Pfam" id="PF20684">
    <property type="entry name" value="Fung_rhodopsin"/>
    <property type="match status" value="1"/>
</dbReference>